<dbReference type="RefSeq" id="WP_188341826.1">
    <property type="nucleotide sequence ID" value="NZ_CP061282.1"/>
</dbReference>
<dbReference type="KEGG" id="sxn:IAG42_36005"/>
<dbReference type="EMBL" id="CP061282">
    <property type="protein sequence ID" value="QNS09171.1"/>
    <property type="molecule type" value="Genomic_DNA"/>
</dbReference>
<dbReference type="PANTHER" id="PTHR43319:SF3">
    <property type="entry name" value="BETA-LACTAMASE-RELATED DOMAIN-CONTAINING PROTEIN"/>
    <property type="match status" value="1"/>
</dbReference>
<organism evidence="2 3">
    <name type="scientific">Streptomyces xanthii</name>
    <dbReference type="NCBI Taxonomy" id="2768069"/>
    <lineage>
        <taxon>Bacteria</taxon>
        <taxon>Bacillati</taxon>
        <taxon>Actinomycetota</taxon>
        <taxon>Actinomycetes</taxon>
        <taxon>Kitasatosporales</taxon>
        <taxon>Streptomycetaceae</taxon>
        <taxon>Streptomyces</taxon>
    </lineage>
</organism>
<dbReference type="SUPFAM" id="SSF56601">
    <property type="entry name" value="beta-lactamase/transpeptidase-like"/>
    <property type="match status" value="1"/>
</dbReference>
<dbReference type="AlphaFoldDB" id="A0A7H1BKB6"/>
<sequence>MTIDVTEAAGTVQGECAPAFAEVARAFAENFRDGSQTGAGVSVYHRGREVVSLWGGVADEATGRPWQRDTLAVLASPTKSVAAGALYVLLERGVVELDAPIARYWPEFAAAGKESVTLRMLLAQRTGVVALDHTPITYERLRTGRPVVEALAAARPEWEPGTAHGYHAMTFGHIVSEVVLRTTGRTVGEFLAEEIAGPLGLDCWIGLPEAELPRLATMLPSQAEFLMEGAGDGPDTSGLAELLAALGDPTSLTFRATIGSMSFDADTGNDAKRVRLENASYDGVANAPSLARYFAALIGEVDGIRLAGPGLVDEIRRVHSDGPCRTMLLPTTWGLGVMLPDGPLYPASAGPAGSFGLAGATGSFACAVPERELAFAYVPNGGSRVIDRLDPRARRVAEAVHRSAAGL</sequence>
<dbReference type="PANTHER" id="PTHR43319">
    <property type="entry name" value="BETA-LACTAMASE-RELATED"/>
    <property type="match status" value="1"/>
</dbReference>
<geneLocation type="plasmid" evidence="2 3">
    <name>unnamed1</name>
</geneLocation>
<reference evidence="2 3" key="1">
    <citation type="submission" date="2020-09" db="EMBL/GenBank/DDBJ databases">
        <title>A novel species.</title>
        <authorList>
            <person name="Gao J."/>
        </authorList>
    </citation>
    <scope>NUCLEOTIDE SEQUENCE [LARGE SCALE GENOMIC DNA]</scope>
    <source>
        <strain evidence="2 3">CRXT-Y-14</strain>
        <plasmid evidence="2 3">unnamed1</plasmid>
    </source>
</reference>
<accession>A0A7H1BKB6</accession>
<evidence type="ECO:0000313" key="2">
    <source>
        <dbReference type="EMBL" id="QNS09171.1"/>
    </source>
</evidence>
<gene>
    <name evidence="2" type="ORF">IAG42_36005</name>
</gene>
<keyword evidence="3" id="KW-1185">Reference proteome</keyword>
<dbReference type="InterPro" id="IPR052907">
    <property type="entry name" value="Beta-lactamase/esterase"/>
</dbReference>
<protein>
    <submittedName>
        <fullName evidence="2">Beta-lactamase family protein</fullName>
    </submittedName>
</protein>
<evidence type="ECO:0000313" key="3">
    <source>
        <dbReference type="Proteomes" id="UP000516428"/>
    </source>
</evidence>
<dbReference type="InterPro" id="IPR001466">
    <property type="entry name" value="Beta-lactam-related"/>
</dbReference>
<evidence type="ECO:0000259" key="1">
    <source>
        <dbReference type="Pfam" id="PF00144"/>
    </source>
</evidence>
<dbReference type="Gene3D" id="3.40.710.10">
    <property type="entry name" value="DD-peptidase/beta-lactamase superfamily"/>
    <property type="match status" value="1"/>
</dbReference>
<dbReference type="Proteomes" id="UP000516428">
    <property type="component" value="Plasmid unnamed1"/>
</dbReference>
<feature type="domain" description="Beta-lactamase-related" evidence="1">
    <location>
        <begin position="28"/>
        <end position="396"/>
    </location>
</feature>
<proteinExistence type="predicted"/>
<name>A0A7H1BKB6_9ACTN</name>
<dbReference type="Pfam" id="PF00144">
    <property type="entry name" value="Beta-lactamase"/>
    <property type="match status" value="1"/>
</dbReference>
<keyword evidence="2" id="KW-0614">Plasmid</keyword>
<dbReference type="InterPro" id="IPR012338">
    <property type="entry name" value="Beta-lactam/transpept-like"/>
</dbReference>